<gene>
    <name evidence="6" type="ORF">OCH239_09345</name>
</gene>
<evidence type="ECO:0000313" key="7">
    <source>
        <dbReference type="Proteomes" id="UP000022447"/>
    </source>
</evidence>
<dbReference type="GO" id="GO:0003700">
    <property type="term" value="F:DNA-binding transcription factor activity"/>
    <property type="evidence" value="ECO:0007669"/>
    <property type="project" value="InterPro"/>
</dbReference>
<dbReference type="PROSITE" id="PS50931">
    <property type="entry name" value="HTH_LYSR"/>
    <property type="match status" value="1"/>
</dbReference>
<keyword evidence="2" id="KW-0805">Transcription regulation</keyword>
<dbReference type="eggNOG" id="COG0583">
    <property type="taxonomic scope" value="Bacteria"/>
</dbReference>
<dbReference type="STRING" id="1449350.OCH239_09345"/>
<dbReference type="AlphaFoldDB" id="X7EEI7"/>
<feature type="domain" description="HTH lysR-type" evidence="5">
    <location>
        <begin position="7"/>
        <end position="64"/>
    </location>
</feature>
<dbReference type="OrthoDB" id="9813056at2"/>
<reference evidence="6 7" key="1">
    <citation type="submission" date="2014-01" db="EMBL/GenBank/DDBJ databases">
        <title>Roseivivax halodurans JCM 10272 Genome Sequencing.</title>
        <authorList>
            <person name="Lai Q."/>
            <person name="Li G."/>
            <person name="Shao Z."/>
        </authorList>
    </citation>
    <scope>NUCLEOTIDE SEQUENCE [LARGE SCALE GENOMIC DNA]</scope>
    <source>
        <strain evidence="6 7">JCM 10272</strain>
    </source>
</reference>
<dbReference type="PANTHER" id="PTHR30537">
    <property type="entry name" value="HTH-TYPE TRANSCRIPTIONAL REGULATOR"/>
    <property type="match status" value="1"/>
</dbReference>
<protein>
    <submittedName>
        <fullName evidence="6">Transcriptional regulator</fullName>
    </submittedName>
</protein>
<dbReference type="EMBL" id="JALZ01000021">
    <property type="protein sequence ID" value="ETX13631.1"/>
    <property type="molecule type" value="Genomic_DNA"/>
</dbReference>
<dbReference type="PATRIC" id="fig|1449350.3.peg.3202"/>
<dbReference type="InterPro" id="IPR036388">
    <property type="entry name" value="WH-like_DNA-bd_sf"/>
</dbReference>
<evidence type="ECO:0000256" key="4">
    <source>
        <dbReference type="ARBA" id="ARBA00023163"/>
    </source>
</evidence>
<evidence type="ECO:0000256" key="1">
    <source>
        <dbReference type="ARBA" id="ARBA00009437"/>
    </source>
</evidence>
<comment type="caution">
    <text evidence="6">The sequence shown here is derived from an EMBL/GenBank/DDBJ whole genome shotgun (WGS) entry which is preliminary data.</text>
</comment>
<dbReference type="InterPro" id="IPR000847">
    <property type="entry name" value="LysR_HTH_N"/>
</dbReference>
<keyword evidence="4" id="KW-0804">Transcription</keyword>
<dbReference type="InterPro" id="IPR005119">
    <property type="entry name" value="LysR_subst-bd"/>
</dbReference>
<dbReference type="InterPro" id="IPR058163">
    <property type="entry name" value="LysR-type_TF_proteobact-type"/>
</dbReference>
<dbReference type="FunFam" id="1.10.10.10:FF:000001">
    <property type="entry name" value="LysR family transcriptional regulator"/>
    <property type="match status" value="1"/>
</dbReference>
<dbReference type="PRINTS" id="PR00039">
    <property type="entry name" value="HTHLYSR"/>
</dbReference>
<evidence type="ECO:0000256" key="3">
    <source>
        <dbReference type="ARBA" id="ARBA00023125"/>
    </source>
</evidence>
<evidence type="ECO:0000313" key="6">
    <source>
        <dbReference type="EMBL" id="ETX13631.1"/>
    </source>
</evidence>
<dbReference type="PANTHER" id="PTHR30537:SF5">
    <property type="entry name" value="HTH-TYPE TRANSCRIPTIONAL ACTIVATOR TTDR-RELATED"/>
    <property type="match status" value="1"/>
</dbReference>
<keyword evidence="7" id="KW-1185">Reference proteome</keyword>
<dbReference type="Gene3D" id="1.10.10.10">
    <property type="entry name" value="Winged helix-like DNA-binding domain superfamily/Winged helix DNA-binding domain"/>
    <property type="match status" value="1"/>
</dbReference>
<keyword evidence="3" id="KW-0238">DNA-binding</keyword>
<dbReference type="SUPFAM" id="SSF46785">
    <property type="entry name" value="Winged helix' DNA-binding domain"/>
    <property type="match status" value="1"/>
</dbReference>
<dbReference type="Gene3D" id="3.40.190.10">
    <property type="entry name" value="Periplasmic binding protein-like II"/>
    <property type="match status" value="2"/>
</dbReference>
<dbReference type="Proteomes" id="UP000022447">
    <property type="component" value="Unassembled WGS sequence"/>
</dbReference>
<sequence>MQTPENISLNAVRVFVMTAEAGSISMAAARLGVTPGAVSRQIQNLETSLGVSLFHRTNNALRLTPAGDRFFQESQPGLSALNRAISSVVSGDQALTVSVPLTLATRWLIPRLQDFRRRRPRIDASIETFGGSGIPSVTRADITIAYRPITAEDDGGIVLLEDLCRPYVSPRLLSEIDDPIDLTRIPALQASAGNWDWKAWLSATHRSDLELRYTGRFDLDEIALRAAVSGAGMALASPFLVQDDVDAGLLCPLPNEAGAVLGHYILRAGKPVTGASEAFVNWIRAVPVQSRSQS</sequence>
<dbReference type="Pfam" id="PF00126">
    <property type="entry name" value="HTH_1"/>
    <property type="match status" value="1"/>
</dbReference>
<dbReference type="GO" id="GO:0003677">
    <property type="term" value="F:DNA binding"/>
    <property type="evidence" value="ECO:0007669"/>
    <property type="project" value="UniProtKB-KW"/>
</dbReference>
<dbReference type="RefSeq" id="WP_162150004.1">
    <property type="nucleotide sequence ID" value="NZ_JALZ01000021.1"/>
</dbReference>
<dbReference type="Pfam" id="PF03466">
    <property type="entry name" value="LysR_substrate"/>
    <property type="match status" value="1"/>
</dbReference>
<proteinExistence type="inferred from homology"/>
<dbReference type="SUPFAM" id="SSF53850">
    <property type="entry name" value="Periplasmic binding protein-like II"/>
    <property type="match status" value="1"/>
</dbReference>
<evidence type="ECO:0000259" key="5">
    <source>
        <dbReference type="PROSITE" id="PS50931"/>
    </source>
</evidence>
<dbReference type="InterPro" id="IPR036390">
    <property type="entry name" value="WH_DNA-bd_sf"/>
</dbReference>
<evidence type="ECO:0000256" key="2">
    <source>
        <dbReference type="ARBA" id="ARBA00023015"/>
    </source>
</evidence>
<accession>X7EEI7</accession>
<organism evidence="6 7">
    <name type="scientific">Roseivivax halodurans JCM 10272</name>
    <dbReference type="NCBI Taxonomy" id="1449350"/>
    <lineage>
        <taxon>Bacteria</taxon>
        <taxon>Pseudomonadati</taxon>
        <taxon>Pseudomonadota</taxon>
        <taxon>Alphaproteobacteria</taxon>
        <taxon>Rhodobacterales</taxon>
        <taxon>Roseobacteraceae</taxon>
        <taxon>Roseivivax</taxon>
    </lineage>
</organism>
<comment type="similarity">
    <text evidence="1">Belongs to the LysR transcriptional regulatory family.</text>
</comment>
<name>X7EEI7_9RHOB</name>